<sequence length="59" mass="7054">MMKPFGLAGKPRPEPCGCCWYTREDCPYVSAKQIYRRRQRKAERQRQRSTIVMAVSEFR</sequence>
<organism evidence="1">
    <name type="scientific">Klebsiella pneumoniae</name>
    <dbReference type="NCBI Taxonomy" id="573"/>
    <lineage>
        <taxon>Bacteria</taxon>
        <taxon>Pseudomonadati</taxon>
        <taxon>Pseudomonadota</taxon>
        <taxon>Gammaproteobacteria</taxon>
        <taxon>Enterobacterales</taxon>
        <taxon>Enterobacteriaceae</taxon>
        <taxon>Klebsiella/Raoultella group</taxon>
        <taxon>Klebsiella</taxon>
        <taxon>Klebsiella pneumoniae complex</taxon>
    </lineage>
</organism>
<evidence type="ECO:0000313" key="1">
    <source>
        <dbReference type="EMBL" id="ABQ02957.1"/>
    </source>
</evidence>
<name>A7KG90_KLEPN</name>
<keyword evidence="1" id="KW-0614">Plasmid</keyword>
<accession>A7KG90</accession>
<protein>
    <submittedName>
        <fullName evidence="1">Uncharacterized protein</fullName>
    </submittedName>
</protein>
<reference evidence="1" key="1">
    <citation type="journal article" date="2007" name="Antimicrob. Agents Chemother.">
        <title>Sequencing and comparative genomic analysis of pK29, a 269-kilobase conjugative plasmid encoding CMY-8 and CTX-M-3 beta-lactamases in Klebsiella pneumoniae.</title>
        <authorList>
            <person name="Chen Y.T."/>
            <person name="Lauderdale T.L."/>
            <person name="Liao T.L."/>
            <person name="Shiau Y.R."/>
            <person name="Shu H.Y."/>
            <person name="Wu K.M."/>
            <person name="Yan J.J."/>
            <person name="Su I.J."/>
            <person name="Tsai S.F."/>
        </authorList>
    </citation>
    <scope>NUCLEOTIDE SEQUENCE</scope>
    <source>
        <strain evidence="1">NK29</strain>
        <plasmid evidence="1">pK29</plasmid>
    </source>
</reference>
<geneLocation type="plasmid" evidence="1">
    <name>pK29</name>
</geneLocation>
<reference evidence="1" key="2">
    <citation type="submission" date="2007-01" db="EMBL/GenBank/DDBJ databases">
        <authorList>
            <person name="Chen Y.-T."/>
            <person name="Wu K.-M."/>
            <person name="Liao T.-L."/>
            <person name="Shiau Y.-R."/>
            <person name="Yan J.-J."/>
            <person name="Su I.-J."/>
            <person name="Lauderdale T.-L."/>
            <person name="Tsai S.-F."/>
        </authorList>
    </citation>
    <scope>NUCLEOTIDE SEQUENCE</scope>
    <source>
        <strain evidence="1">NK29</strain>
        <plasmid evidence="1">pK29</plasmid>
    </source>
</reference>
<proteinExistence type="predicted"/>
<dbReference type="AlphaFoldDB" id="A7KG90"/>
<dbReference type="EMBL" id="EF382672">
    <property type="protein sequence ID" value="ABQ02957.1"/>
    <property type="molecule type" value="Genomic_DNA"/>
</dbReference>